<organism evidence="1 2">
    <name type="scientific">Dictyocaulus viviparus</name>
    <name type="common">Bovine lungworm</name>
    <dbReference type="NCBI Taxonomy" id="29172"/>
    <lineage>
        <taxon>Eukaryota</taxon>
        <taxon>Metazoa</taxon>
        <taxon>Ecdysozoa</taxon>
        <taxon>Nematoda</taxon>
        <taxon>Chromadorea</taxon>
        <taxon>Rhabditida</taxon>
        <taxon>Rhabditina</taxon>
        <taxon>Rhabditomorpha</taxon>
        <taxon>Strongyloidea</taxon>
        <taxon>Metastrongylidae</taxon>
        <taxon>Dictyocaulus</taxon>
    </lineage>
</organism>
<name>A0A0D8XGE4_DICVI</name>
<sequence>MRCLQLDKESIVYAIVDGGHIFYSSWFDKVDLANSERTKTMRRPSQLT</sequence>
<protein>
    <submittedName>
        <fullName evidence="1">Uncharacterized protein</fullName>
    </submittedName>
</protein>
<reference evidence="1 2" key="1">
    <citation type="submission" date="2013-11" db="EMBL/GenBank/DDBJ databases">
        <title>Draft genome of the bovine lungworm Dictyocaulus viviparus.</title>
        <authorList>
            <person name="Mitreva M."/>
        </authorList>
    </citation>
    <scope>NUCLEOTIDE SEQUENCE [LARGE SCALE GENOMIC DNA]</scope>
    <source>
        <strain evidence="1 2">HannoverDv2000</strain>
    </source>
</reference>
<reference evidence="2" key="2">
    <citation type="journal article" date="2016" name="Sci. Rep.">
        <title>Dictyocaulus viviparus genome, variome and transcriptome elucidate lungworm biology and support future intervention.</title>
        <authorList>
            <person name="McNulty S.N."/>
            <person name="Strube C."/>
            <person name="Rosa B.A."/>
            <person name="Martin J.C."/>
            <person name="Tyagi R."/>
            <person name="Choi Y.J."/>
            <person name="Wang Q."/>
            <person name="Hallsworth Pepin K."/>
            <person name="Zhang X."/>
            <person name="Ozersky P."/>
            <person name="Wilson R.K."/>
            <person name="Sternberg P.W."/>
            <person name="Gasser R.B."/>
            <person name="Mitreva M."/>
        </authorList>
    </citation>
    <scope>NUCLEOTIDE SEQUENCE [LARGE SCALE GENOMIC DNA]</scope>
    <source>
        <strain evidence="2">HannoverDv2000</strain>
    </source>
</reference>
<proteinExistence type="predicted"/>
<dbReference type="EMBL" id="KN716822">
    <property type="protein sequence ID" value="KJH41451.1"/>
    <property type="molecule type" value="Genomic_DNA"/>
</dbReference>
<keyword evidence="2" id="KW-1185">Reference proteome</keyword>
<dbReference type="Proteomes" id="UP000053766">
    <property type="component" value="Unassembled WGS sequence"/>
</dbReference>
<dbReference type="AlphaFoldDB" id="A0A0D8XGE4"/>
<evidence type="ECO:0000313" key="1">
    <source>
        <dbReference type="EMBL" id="KJH41451.1"/>
    </source>
</evidence>
<gene>
    <name evidence="1" type="ORF">DICVIV_12573</name>
</gene>
<evidence type="ECO:0000313" key="2">
    <source>
        <dbReference type="Proteomes" id="UP000053766"/>
    </source>
</evidence>
<accession>A0A0D8XGE4</accession>